<feature type="compositionally biased region" description="Low complexity" evidence="1">
    <location>
        <begin position="629"/>
        <end position="640"/>
    </location>
</feature>
<keyword evidence="3" id="KW-1185">Reference proteome</keyword>
<feature type="compositionally biased region" description="Polar residues" evidence="1">
    <location>
        <begin position="641"/>
        <end position="655"/>
    </location>
</feature>
<feature type="compositionally biased region" description="Low complexity" evidence="1">
    <location>
        <begin position="698"/>
        <end position="707"/>
    </location>
</feature>
<name>A0ABR1YIF5_9PEZI</name>
<feature type="compositionally biased region" description="Basic and acidic residues" evidence="1">
    <location>
        <begin position="332"/>
        <end position="344"/>
    </location>
</feature>
<feature type="compositionally biased region" description="Polar residues" evidence="1">
    <location>
        <begin position="559"/>
        <end position="570"/>
    </location>
</feature>
<feature type="compositionally biased region" description="Polar residues" evidence="1">
    <location>
        <begin position="529"/>
        <end position="539"/>
    </location>
</feature>
<feature type="region of interest" description="Disordered" evidence="1">
    <location>
        <begin position="801"/>
        <end position="825"/>
    </location>
</feature>
<comment type="caution">
    <text evidence="2">The sequence shown here is derived from an EMBL/GenBank/DDBJ whole genome shotgun (WGS) entry which is preliminary data.</text>
</comment>
<reference evidence="2 3" key="1">
    <citation type="submission" date="2024-04" db="EMBL/GenBank/DDBJ databases">
        <title>Phyllosticta paracitricarpa is synonymous to the EU quarantine fungus P. citricarpa based on phylogenomic analyses.</title>
        <authorList>
            <consortium name="Lawrence Berkeley National Laboratory"/>
            <person name="Van Ingen-Buijs V.A."/>
            <person name="Van Westerhoven A.C."/>
            <person name="Haridas S."/>
            <person name="Skiadas P."/>
            <person name="Martin F."/>
            <person name="Groenewald J.Z."/>
            <person name="Crous P.W."/>
            <person name="Seidl M.F."/>
        </authorList>
    </citation>
    <scope>NUCLEOTIDE SEQUENCE [LARGE SCALE GENOMIC DNA]</scope>
    <source>
        <strain evidence="2 3">CBS 123374</strain>
    </source>
</reference>
<feature type="compositionally biased region" description="Pro residues" evidence="1">
    <location>
        <begin position="397"/>
        <end position="408"/>
    </location>
</feature>
<feature type="region of interest" description="Disordered" evidence="1">
    <location>
        <begin position="473"/>
        <end position="785"/>
    </location>
</feature>
<evidence type="ECO:0000313" key="2">
    <source>
        <dbReference type="EMBL" id="KAK8230496.1"/>
    </source>
</evidence>
<proteinExistence type="predicted"/>
<evidence type="ECO:0000256" key="1">
    <source>
        <dbReference type="SAM" id="MobiDB-lite"/>
    </source>
</evidence>
<feature type="compositionally biased region" description="Polar residues" evidence="1">
    <location>
        <begin position="727"/>
        <end position="770"/>
    </location>
</feature>
<organism evidence="2 3">
    <name type="scientific">Phyllosticta capitalensis</name>
    <dbReference type="NCBI Taxonomy" id="121624"/>
    <lineage>
        <taxon>Eukaryota</taxon>
        <taxon>Fungi</taxon>
        <taxon>Dikarya</taxon>
        <taxon>Ascomycota</taxon>
        <taxon>Pezizomycotina</taxon>
        <taxon>Dothideomycetes</taxon>
        <taxon>Dothideomycetes incertae sedis</taxon>
        <taxon>Botryosphaeriales</taxon>
        <taxon>Phyllostictaceae</taxon>
        <taxon>Phyllosticta</taxon>
    </lineage>
</organism>
<feature type="compositionally biased region" description="Low complexity" evidence="1">
    <location>
        <begin position="543"/>
        <end position="558"/>
    </location>
</feature>
<dbReference type="EMBL" id="JBBWRZ010000008">
    <property type="protein sequence ID" value="KAK8230496.1"/>
    <property type="molecule type" value="Genomic_DNA"/>
</dbReference>
<feature type="compositionally biased region" description="Pro residues" evidence="1">
    <location>
        <begin position="592"/>
        <end position="601"/>
    </location>
</feature>
<gene>
    <name evidence="2" type="ORF">HDK90DRAFT_556131</name>
</gene>
<feature type="compositionally biased region" description="Polar residues" evidence="1">
    <location>
        <begin position="373"/>
        <end position="386"/>
    </location>
</feature>
<feature type="compositionally biased region" description="Polar residues" evidence="1">
    <location>
        <begin position="295"/>
        <end position="306"/>
    </location>
</feature>
<feature type="region of interest" description="Disordered" evidence="1">
    <location>
        <begin position="373"/>
        <end position="439"/>
    </location>
</feature>
<feature type="compositionally biased region" description="Acidic residues" evidence="1">
    <location>
        <begin position="285"/>
        <end position="294"/>
    </location>
</feature>
<feature type="region of interest" description="Disordered" evidence="1">
    <location>
        <begin position="285"/>
        <end position="311"/>
    </location>
</feature>
<sequence length="825" mass="89747">MATRNHHQSGESGSDHCMGLFAILKDQPILNEQLLYLWDSTLNEFEWEALGILTDWSHPNVLRVYICNATGSMRQELWEAVQDIKCEEYLDPHLLHPTILQIVYMKWWAAMAVVEDLAAARTKRFPLEELSTISEFVLTTVIAKCNAEFSVRLKSMTGAIARMASTHAKLLLAKTQSHRDIQNQLDLNCELFVNLGLRGKEYFEKVKAYLEAEQRSPGMSDNGELPKRSQKIPQTIEELAESILDSSAAGQMRQLAANGDIKEVPRHKPNICHVHAEGLSAEIVNPDESDDEDSQGSQTLGTSDTNKMPAPEEIQTQPSAAGLEEACQKVPEKTLDKDETRPRGEQTQIPRPKGHNHSTTNLAARANTLTQKVHSLSSMQPVSKRSSQPRRLETPREQPPSLPKPTSPPGSAAIHIPREHSVLPSTTYKPPPKQPRRHDSPTYCNCFVCRQYAHLPTTNYDLPLTRPRVRDSLSHCCPHSQSTSVPAEAPSHSRKDSIPIPDDTSAVPPASQGDSLRDPAPSIKPQASVVDQTQSQSFKSKIPSVPGTPGTSSVTPSSANIRETIVSQNPERAPSTPGLSVPPNPKLKHFAPPSPPLPPQSSIPRYTAVYSNHGIQTPAARSPAALQPSTSTSALGSATTRRNNTPSPRQGSRSLPNFEDAVAPSPLATRHPSQPSHTPPPPPSGLSRIPAPPPIPTRIPSTPSSGSLRRRGRSAVRNRNGEGPAGGSNNTAATGSNQPSTPRANSDAQSNENSTSRGRGNAQPSTNSPPHANGESDSDGSYDISNSWYYYDAEACEIRRGVGGQQVPPSDMHWPHGQPSQQEQN</sequence>
<protein>
    <submittedName>
        <fullName evidence="2">Uncharacterized protein</fullName>
    </submittedName>
</protein>
<evidence type="ECO:0000313" key="3">
    <source>
        <dbReference type="Proteomes" id="UP001492380"/>
    </source>
</evidence>
<feature type="region of interest" description="Disordered" evidence="1">
    <location>
        <begin position="332"/>
        <end position="359"/>
    </location>
</feature>
<accession>A0ABR1YIF5</accession>
<feature type="compositionally biased region" description="Pro residues" evidence="1">
    <location>
        <begin position="677"/>
        <end position="697"/>
    </location>
</feature>
<dbReference type="Proteomes" id="UP001492380">
    <property type="component" value="Unassembled WGS sequence"/>
</dbReference>